<keyword evidence="2" id="KW-0812">Transmembrane</keyword>
<feature type="compositionally biased region" description="Polar residues" evidence="1">
    <location>
        <begin position="228"/>
        <end position="246"/>
    </location>
</feature>
<organism evidence="3 4">
    <name type="scientific">Ditylenchus destructor</name>
    <dbReference type="NCBI Taxonomy" id="166010"/>
    <lineage>
        <taxon>Eukaryota</taxon>
        <taxon>Metazoa</taxon>
        <taxon>Ecdysozoa</taxon>
        <taxon>Nematoda</taxon>
        <taxon>Chromadorea</taxon>
        <taxon>Rhabditida</taxon>
        <taxon>Tylenchina</taxon>
        <taxon>Tylenchomorpha</taxon>
        <taxon>Sphaerularioidea</taxon>
        <taxon>Anguinidae</taxon>
        <taxon>Anguininae</taxon>
        <taxon>Ditylenchus</taxon>
    </lineage>
</organism>
<feature type="region of interest" description="Disordered" evidence="1">
    <location>
        <begin position="228"/>
        <end position="316"/>
    </location>
</feature>
<dbReference type="Proteomes" id="UP001201812">
    <property type="component" value="Unassembled WGS sequence"/>
</dbReference>
<keyword evidence="2" id="KW-0472">Membrane</keyword>
<dbReference type="AlphaFoldDB" id="A0AAD4N432"/>
<proteinExistence type="predicted"/>
<name>A0AAD4N432_9BILA</name>
<comment type="caution">
    <text evidence="3">The sequence shown here is derived from an EMBL/GenBank/DDBJ whole genome shotgun (WGS) entry which is preliminary data.</text>
</comment>
<feature type="transmembrane region" description="Helical" evidence="2">
    <location>
        <begin position="74"/>
        <end position="94"/>
    </location>
</feature>
<evidence type="ECO:0000313" key="3">
    <source>
        <dbReference type="EMBL" id="KAI1717247.1"/>
    </source>
</evidence>
<evidence type="ECO:0000313" key="4">
    <source>
        <dbReference type="Proteomes" id="UP001201812"/>
    </source>
</evidence>
<sequence length="630" mass="71094">MFPARPVPIVLSRREEAIDISHARIRAPTRNLPFYVTHVTHLVAFAFAILFGIPAVLGILFIPVAWLSTSDDSIVIIIIMLFLMLEFTSSVFIVTGKEFRHPDFYIIAFVSNGRYSKNKILAGKRATMPQTISVSPAQPDKVVINGVDLLNQDELSESQKRELQRYIDSHSHLLGFMDKDKDEKEENESSATKVANQYHSYNSYSLDYPRHTSAATTGGHDYDQTQSLARSTQSLGRVHSPATSDYSGKRKGVSWSDGVNEVPRARSHSPKRESEQKTNSQFGMNGNADPYVGAQNGHAPQHRVYSPAYSTSDRRRTPYDYDPTHDGAYSPWGDTWSRTSRDSLHGGRDSAAGWKGFPRKEIPEYSSLERKPDDYYPWLTHRQREEKLRQSQERDDTIKFYGYGDHKVSGIEIKAKKWTGGEIVTDPTIMRKSLKPRRMFYSPIGDGVVEADGIEMKKGPPDLNPRVQMIHERYVERDPGHAGRRVTETFWDEGNRGKDDDRDRGQRSLPPNGLGDDGLGNRGKPNDDDGGKRGPPYDDGGKRGPPYDDGRGRSPYRGDLDSGPKMSRPASALSDGRPREGWTKEFITNPRELIHQYAGETPTNIFNLEDHTPRTITTIKETIVEDPQRE</sequence>
<evidence type="ECO:0000256" key="1">
    <source>
        <dbReference type="SAM" id="MobiDB-lite"/>
    </source>
</evidence>
<reference evidence="3" key="1">
    <citation type="submission" date="2022-01" db="EMBL/GenBank/DDBJ databases">
        <title>Genome Sequence Resource for Two Populations of Ditylenchus destructor, the Migratory Endoparasitic Phytonematode.</title>
        <authorList>
            <person name="Zhang H."/>
            <person name="Lin R."/>
            <person name="Xie B."/>
        </authorList>
    </citation>
    <scope>NUCLEOTIDE SEQUENCE</scope>
    <source>
        <strain evidence="3">BazhouSP</strain>
    </source>
</reference>
<gene>
    <name evidence="3" type="ORF">DdX_06984</name>
</gene>
<feature type="compositionally biased region" description="Basic and acidic residues" evidence="1">
    <location>
        <begin position="524"/>
        <end position="562"/>
    </location>
</feature>
<dbReference type="EMBL" id="JAKKPZ010000009">
    <property type="protein sequence ID" value="KAI1717247.1"/>
    <property type="molecule type" value="Genomic_DNA"/>
</dbReference>
<feature type="compositionally biased region" description="Basic and acidic residues" evidence="1">
    <location>
        <begin position="474"/>
        <end position="506"/>
    </location>
</feature>
<feature type="transmembrane region" description="Helical" evidence="2">
    <location>
        <begin position="42"/>
        <end position="67"/>
    </location>
</feature>
<feature type="region of interest" description="Disordered" evidence="1">
    <location>
        <begin position="474"/>
        <end position="583"/>
    </location>
</feature>
<accession>A0AAD4N432</accession>
<protein>
    <submittedName>
        <fullName evidence="3">CRE-GEI-15 protein</fullName>
    </submittedName>
</protein>
<evidence type="ECO:0000256" key="2">
    <source>
        <dbReference type="SAM" id="Phobius"/>
    </source>
</evidence>
<keyword evidence="2" id="KW-1133">Transmembrane helix</keyword>
<keyword evidence="4" id="KW-1185">Reference proteome</keyword>